<feature type="compositionally biased region" description="Basic residues" evidence="1">
    <location>
        <begin position="94"/>
        <end position="105"/>
    </location>
</feature>
<evidence type="ECO:0000313" key="3">
    <source>
        <dbReference type="Proteomes" id="UP000092993"/>
    </source>
</evidence>
<proteinExistence type="predicted"/>
<dbReference type="EMBL" id="LUGG01000005">
    <property type="protein sequence ID" value="OBZ74380.1"/>
    <property type="molecule type" value="Genomic_DNA"/>
</dbReference>
<evidence type="ECO:0000256" key="1">
    <source>
        <dbReference type="SAM" id="MobiDB-lite"/>
    </source>
</evidence>
<feature type="compositionally biased region" description="Basic and acidic residues" evidence="1">
    <location>
        <begin position="69"/>
        <end position="81"/>
    </location>
</feature>
<keyword evidence="3" id="KW-1185">Reference proteome</keyword>
<dbReference type="Proteomes" id="UP000092993">
    <property type="component" value="Unassembled WGS sequence"/>
</dbReference>
<feature type="region of interest" description="Disordered" evidence="1">
    <location>
        <begin position="69"/>
        <end position="105"/>
    </location>
</feature>
<gene>
    <name evidence="2" type="ORF">A0H81_05450</name>
</gene>
<reference evidence="2 3" key="1">
    <citation type="submission" date="2016-03" db="EMBL/GenBank/DDBJ databases">
        <title>Whole genome sequencing of Grifola frondosa 9006-11.</title>
        <authorList>
            <person name="Min B."/>
            <person name="Park H."/>
            <person name="Kim J.-G."/>
            <person name="Cho H."/>
            <person name="Oh Y.-L."/>
            <person name="Kong W.-S."/>
            <person name="Choi I.-G."/>
        </authorList>
    </citation>
    <scope>NUCLEOTIDE SEQUENCE [LARGE SCALE GENOMIC DNA]</scope>
    <source>
        <strain evidence="2 3">9006-11</strain>
    </source>
</reference>
<evidence type="ECO:0000313" key="2">
    <source>
        <dbReference type="EMBL" id="OBZ74380.1"/>
    </source>
</evidence>
<name>A0A1C7MBV5_GRIFR</name>
<accession>A0A1C7MBV5</accession>
<organism evidence="2 3">
    <name type="scientific">Grifola frondosa</name>
    <name type="common">Maitake</name>
    <name type="synonym">Polyporus frondosus</name>
    <dbReference type="NCBI Taxonomy" id="5627"/>
    <lineage>
        <taxon>Eukaryota</taxon>
        <taxon>Fungi</taxon>
        <taxon>Dikarya</taxon>
        <taxon>Basidiomycota</taxon>
        <taxon>Agaricomycotina</taxon>
        <taxon>Agaricomycetes</taxon>
        <taxon>Polyporales</taxon>
        <taxon>Grifolaceae</taxon>
        <taxon>Grifola</taxon>
    </lineage>
</organism>
<protein>
    <submittedName>
        <fullName evidence="2">Uncharacterized protein</fullName>
    </submittedName>
</protein>
<dbReference type="AlphaFoldDB" id="A0A1C7MBV5"/>
<comment type="caution">
    <text evidence="2">The sequence shown here is derived from an EMBL/GenBank/DDBJ whole genome shotgun (WGS) entry which is preliminary data.</text>
</comment>
<sequence length="105" mass="11826">MDWSCPGYTHTLVVVVDLNFGMVIAASTAHFVGDFAEVLRAPALMSSSSQRSAKTQKETWMAYLPKERADHREMSLQREQAEAQACSRELPHNQKTKTARSRKES</sequence>